<evidence type="ECO:0000313" key="1">
    <source>
        <dbReference type="EMBL" id="KZL88418.1"/>
    </source>
</evidence>
<evidence type="ECO:0008006" key="3">
    <source>
        <dbReference type="Google" id="ProtNLM"/>
    </source>
</evidence>
<sequence length="120" mass="13364">MIKEVICDRCNKMCVLSIDKYDDNIEIYGNKCDEGISFANMEMNNNKSLFTTVVRIKGAKNNVVSVKSSKPLDKKIWIECSKALGRLYVGAPIKAGDIICKNILNTGADIICTKNIERIS</sequence>
<keyword evidence="2" id="KW-1185">Reference proteome</keyword>
<evidence type="ECO:0000313" key="2">
    <source>
        <dbReference type="Proteomes" id="UP000076603"/>
    </source>
</evidence>
<reference evidence="1 2" key="1">
    <citation type="submission" date="2016-04" db="EMBL/GenBank/DDBJ databases">
        <title>Genome sequence of Clostridium magnum DSM 2767.</title>
        <authorList>
            <person name="Poehlein A."/>
            <person name="Uhlig R."/>
            <person name="Fischer R."/>
            <person name="Bahl H."/>
            <person name="Daniel R."/>
        </authorList>
    </citation>
    <scope>NUCLEOTIDE SEQUENCE [LARGE SCALE GENOMIC DNA]</scope>
    <source>
        <strain evidence="1 2">DSM 2767</strain>
    </source>
</reference>
<comment type="caution">
    <text evidence="1">The sequence shown here is derived from an EMBL/GenBank/DDBJ whole genome shotgun (WGS) entry which is preliminary data.</text>
</comment>
<accession>A0A161WPE8</accession>
<gene>
    <name evidence="1" type="ORF">CLMAG_62730</name>
</gene>
<dbReference type="STRING" id="1121326.CLMAG_62730"/>
<dbReference type="AlphaFoldDB" id="A0A161WPE8"/>
<dbReference type="PANTHER" id="PTHR39450:SF1">
    <property type="entry name" value="DUF1667 DOMAIN-CONTAINING PROTEIN"/>
    <property type="match status" value="1"/>
</dbReference>
<dbReference type="Pfam" id="PF07892">
    <property type="entry name" value="DUF1667"/>
    <property type="match status" value="1"/>
</dbReference>
<dbReference type="Proteomes" id="UP000076603">
    <property type="component" value="Unassembled WGS sequence"/>
</dbReference>
<dbReference type="Gene3D" id="3.10.530.10">
    <property type="entry name" value="CPE0013-like"/>
    <property type="match status" value="1"/>
</dbReference>
<dbReference type="InterPro" id="IPR012460">
    <property type="entry name" value="DUF1667"/>
</dbReference>
<proteinExistence type="predicted"/>
<dbReference type="PANTHER" id="PTHR39450">
    <property type="entry name" value="MOLYBDOPTERIN OXIDOREDUCTASE, 4FE-4S CLUSTER-BINDING SUBUNIT"/>
    <property type="match status" value="1"/>
</dbReference>
<dbReference type="EMBL" id="LWAE01000019">
    <property type="protein sequence ID" value="KZL88418.1"/>
    <property type="molecule type" value="Genomic_DNA"/>
</dbReference>
<protein>
    <recommendedName>
        <fullName evidence="3">DUF1667 domain-containing protein</fullName>
    </recommendedName>
</protein>
<dbReference type="RefSeq" id="WP_066631138.1">
    <property type="nucleotide sequence ID" value="NZ_FQXL01000051.1"/>
</dbReference>
<name>A0A161WPE8_9CLOT</name>
<dbReference type="InterPro" id="IPR036593">
    <property type="entry name" value="CPE0013-like_sf"/>
</dbReference>
<dbReference type="SUPFAM" id="SSF160148">
    <property type="entry name" value="CPE0013-like"/>
    <property type="match status" value="1"/>
</dbReference>
<dbReference type="OrthoDB" id="1916594at2"/>
<dbReference type="PATRIC" id="fig|1121326.3.peg.6348"/>
<organism evidence="1 2">
    <name type="scientific">Clostridium magnum DSM 2767</name>
    <dbReference type="NCBI Taxonomy" id="1121326"/>
    <lineage>
        <taxon>Bacteria</taxon>
        <taxon>Bacillati</taxon>
        <taxon>Bacillota</taxon>
        <taxon>Clostridia</taxon>
        <taxon>Eubacteriales</taxon>
        <taxon>Clostridiaceae</taxon>
        <taxon>Clostridium</taxon>
    </lineage>
</organism>